<organism evidence="2 3">
    <name type="scientific">Peribacillus psychrosaccharolyticus</name>
    <name type="common">Bacillus psychrosaccharolyticus</name>
    <dbReference type="NCBI Taxonomy" id="1407"/>
    <lineage>
        <taxon>Bacteria</taxon>
        <taxon>Bacillati</taxon>
        <taxon>Bacillota</taxon>
        <taxon>Bacilli</taxon>
        <taxon>Bacillales</taxon>
        <taxon>Bacillaceae</taxon>
        <taxon>Peribacillus</taxon>
    </lineage>
</organism>
<dbReference type="RefSeq" id="WP_040373529.1">
    <property type="nucleotide sequence ID" value="NZ_CP068053.1"/>
</dbReference>
<keyword evidence="3" id="KW-1185">Reference proteome</keyword>
<evidence type="ECO:0000256" key="1">
    <source>
        <dbReference type="SAM" id="MobiDB-lite"/>
    </source>
</evidence>
<name>A0A974S2V9_PERPY</name>
<proteinExistence type="predicted"/>
<reference evidence="2 3" key="1">
    <citation type="submission" date="2021-01" db="EMBL/GenBank/DDBJ databases">
        <title>FDA dAtabase for Regulatory Grade micrObial Sequences (FDA-ARGOS): Supporting development and validation of Infectious Disease Dx tests.</title>
        <authorList>
            <person name="Nelson B."/>
            <person name="Plummer A."/>
            <person name="Tallon L."/>
            <person name="Sadzewicz L."/>
            <person name="Zhao X."/>
            <person name="Boylan J."/>
            <person name="Ott S."/>
            <person name="Bowen H."/>
            <person name="Vavikolanu K."/>
            <person name="Mehta A."/>
            <person name="Aluvathingal J."/>
            <person name="Nadendla S."/>
            <person name="Myers T."/>
            <person name="Yan Y."/>
            <person name="Sichtig H."/>
        </authorList>
    </citation>
    <scope>NUCLEOTIDE SEQUENCE [LARGE SCALE GENOMIC DNA]</scope>
    <source>
        <strain evidence="2 3">FDAARGOS_1161</strain>
    </source>
</reference>
<dbReference type="EMBL" id="CP068053">
    <property type="protein sequence ID" value="QQT02020.1"/>
    <property type="molecule type" value="Genomic_DNA"/>
</dbReference>
<evidence type="ECO:0000313" key="3">
    <source>
        <dbReference type="Proteomes" id="UP000595254"/>
    </source>
</evidence>
<feature type="region of interest" description="Disordered" evidence="1">
    <location>
        <begin position="53"/>
        <end position="74"/>
    </location>
</feature>
<dbReference type="AlphaFoldDB" id="A0A974S2V9"/>
<dbReference type="Proteomes" id="UP000595254">
    <property type="component" value="Chromosome"/>
</dbReference>
<dbReference type="KEGG" id="ppsr:I6J18_09380"/>
<evidence type="ECO:0000313" key="2">
    <source>
        <dbReference type="EMBL" id="QQT02020.1"/>
    </source>
</evidence>
<protein>
    <submittedName>
        <fullName evidence="2">Uncharacterized protein</fullName>
    </submittedName>
</protein>
<feature type="compositionally biased region" description="Polar residues" evidence="1">
    <location>
        <begin position="64"/>
        <end position="74"/>
    </location>
</feature>
<sequence length="74" mass="8585">MEESQKELMKLLVSSTLRKHGIKKENINLTDQEKAQLKKTILHLQEQYKKLSEEHTSITEADVNPTTNVYDSTK</sequence>
<accession>A0A974S2V9</accession>
<gene>
    <name evidence="2" type="ORF">I6J18_09380</name>
</gene>